<dbReference type="EMBL" id="CP073041">
    <property type="protein sequence ID" value="UXE59517.1"/>
    <property type="molecule type" value="Genomic_DNA"/>
</dbReference>
<dbReference type="AlphaFoldDB" id="A0A977PUN7"/>
<proteinExistence type="predicted"/>
<evidence type="ECO:0000313" key="1">
    <source>
        <dbReference type="EMBL" id="UXE59517.1"/>
    </source>
</evidence>
<accession>A0A977PUN7</accession>
<sequence length="66" mass="7148">MSNPTLEICPVCGVKIENGAKVIFSAGPSGTRSRLWARVCNFAKNPDCINQDEAIAGNIVSNDYYQ</sequence>
<dbReference type="KEGG" id="wna:KA717_27560"/>
<gene>
    <name evidence="1" type="ORF">KA717_27560</name>
</gene>
<dbReference type="Proteomes" id="UP001065613">
    <property type="component" value="Chromosome"/>
</dbReference>
<organism evidence="1">
    <name type="scientific">Woronichinia naegeliana WA131</name>
    <dbReference type="NCBI Taxonomy" id="2824559"/>
    <lineage>
        <taxon>Bacteria</taxon>
        <taxon>Bacillati</taxon>
        <taxon>Cyanobacteriota</taxon>
        <taxon>Cyanophyceae</taxon>
        <taxon>Synechococcales</taxon>
        <taxon>Coelosphaeriaceae</taxon>
        <taxon>Woronichinia</taxon>
    </lineage>
</organism>
<reference evidence="1" key="1">
    <citation type="submission" date="2021-04" db="EMBL/GenBank/DDBJ databases">
        <title>Genome sequence of Woronichinia naegeliana from Washington state freshwater lake bloom.</title>
        <authorList>
            <person name="Dreher T.W."/>
        </authorList>
    </citation>
    <scope>NUCLEOTIDE SEQUENCE</scope>
    <source>
        <strain evidence="1">WA131</strain>
    </source>
</reference>
<protein>
    <submittedName>
        <fullName evidence="1">Uncharacterized protein</fullName>
    </submittedName>
</protein>
<name>A0A977PUN7_9CYAN</name>